<dbReference type="InterPro" id="IPR035952">
    <property type="entry name" value="Rhomboid-like_sf"/>
</dbReference>
<feature type="transmembrane region" description="Helical" evidence="5">
    <location>
        <begin position="22"/>
        <end position="40"/>
    </location>
</feature>
<reference evidence="7 8" key="1">
    <citation type="submission" date="2024-03" db="EMBL/GenBank/DDBJ databases">
        <title>Community enrichment and isolation of bacterial strains for fucoidan degradation.</title>
        <authorList>
            <person name="Sichert A."/>
        </authorList>
    </citation>
    <scope>NUCLEOTIDE SEQUENCE [LARGE SCALE GENOMIC DNA]</scope>
    <source>
        <strain evidence="7 8">AS76</strain>
    </source>
</reference>
<dbReference type="Proteomes" id="UP001449225">
    <property type="component" value="Unassembled WGS sequence"/>
</dbReference>
<dbReference type="NCBIfam" id="TIGR03902">
    <property type="entry name" value="rhom_GG_sort"/>
    <property type="match status" value="1"/>
</dbReference>
<keyword evidence="4 5" id="KW-0472">Membrane</keyword>
<comment type="caution">
    <text evidence="7">The sequence shown here is derived from an EMBL/GenBank/DDBJ whole genome shotgun (WGS) entry which is preliminary data.</text>
</comment>
<dbReference type="InterPro" id="IPR023826">
    <property type="entry name" value="Rhom-like_SP_proteobac"/>
</dbReference>
<evidence type="ECO:0000256" key="2">
    <source>
        <dbReference type="ARBA" id="ARBA00022692"/>
    </source>
</evidence>
<dbReference type="EMBL" id="JBBMRA010000005">
    <property type="protein sequence ID" value="MEM5536210.1"/>
    <property type="molecule type" value="Genomic_DNA"/>
</dbReference>
<keyword evidence="7" id="KW-0378">Hydrolase</keyword>
<dbReference type="Pfam" id="PF01694">
    <property type="entry name" value="Rhomboid"/>
    <property type="match status" value="1"/>
</dbReference>
<dbReference type="EC" id="3.4.21.-" evidence="7"/>
<evidence type="ECO:0000256" key="3">
    <source>
        <dbReference type="ARBA" id="ARBA00022989"/>
    </source>
</evidence>
<evidence type="ECO:0000256" key="1">
    <source>
        <dbReference type="ARBA" id="ARBA00004141"/>
    </source>
</evidence>
<evidence type="ECO:0000256" key="5">
    <source>
        <dbReference type="SAM" id="Phobius"/>
    </source>
</evidence>
<organism evidence="7 8">
    <name type="scientific">Neptuniibacter pectenicola</name>
    <dbReference type="NCBI Taxonomy" id="1806669"/>
    <lineage>
        <taxon>Bacteria</taxon>
        <taxon>Pseudomonadati</taxon>
        <taxon>Pseudomonadota</taxon>
        <taxon>Gammaproteobacteria</taxon>
        <taxon>Oceanospirillales</taxon>
        <taxon>Oceanospirillaceae</taxon>
        <taxon>Neptuniibacter</taxon>
    </lineage>
</organism>
<evidence type="ECO:0000259" key="6">
    <source>
        <dbReference type="Pfam" id="PF01694"/>
    </source>
</evidence>
<keyword evidence="2 5" id="KW-0812">Transmembrane</keyword>
<comment type="subcellular location">
    <subcellularLocation>
        <location evidence="1">Membrane</location>
        <topology evidence="1">Multi-pass membrane protein</topology>
    </subcellularLocation>
</comment>
<feature type="transmembrane region" description="Helical" evidence="5">
    <location>
        <begin position="123"/>
        <end position="144"/>
    </location>
</feature>
<name>A0ABU9TR70_9GAMM</name>
<dbReference type="Gene3D" id="1.20.1540.10">
    <property type="entry name" value="Rhomboid-like"/>
    <property type="match status" value="1"/>
</dbReference>
<dbReference type="RefSeq" id="WP_342854174.1">
    <property type="nucleotide sequence ID" value="NZ_JBBMRA010000005.1"/>
</dbReference>
<proteinExistence type="predicted"/>
<keyword evidence="3 5" id="KW-1133">Transmembrane helix</keyword>
<dbReference type="GO" id="GO:0016787">
    <property type="term" value="F:hydrolase activity"/>
    <property type="evidence" value="ECO:0007669"/>
    <property type="project" value="UniProtKB-KW"/>
</dbReference>
<accession>A0ABU9TR70</accession>
<evidence type="ECO:0000313" key="8">
    <source>
        <dbReference type="Proteomes" id="UP001449225"/>
    </source>
</evidence>
<dbReference type="InterPro" id="IPR022764">
    <property type="entry name" value="Peptidase_S54_rhomboid_dom"/>
</dbReference>
<feature type="transmembrane region" description="Helical" evidence="5">
    <location>
        <begin position="100"/>
        <end position="117"/>
    </location>
</feature>
<dbReference type="SUPFAM" id="SSF144091">
    <property type="entry name" value="Rhomboid-like"/>
    <property type="match status" value="1"/>
</dbReference>
<protein>
    <submittedName>
        <fullName evidence="7">Rhombosortase</fullName>
        <ecNumber evidence="7">3.4.21.-</ecNumber>
    </submittedName>
</protein>
<evidence type="ECO:0000313" key="7">
    <source>
        <dbReference type="EMBL" id="MEM5536210.1"/>
    </source>
</evidence>
<feature type="domain" description="Peptidase S54 rhomboid" evidence="6">
    <location>
        <begin position="61"/>
        <end position="201"/>
    </location>
</feature>
<evidence type="ECO:0000256" key="4">
    <source>
        <dbReference type="ARBA" id="ARBA00023136"/>
    </source>
</evidence>
<keyword evidence="8" id="KW-1185">Reference proteome</keyword>
<feature type="transmembrane region" description="Helical" evidence="5">
    <location>
        <begin position="182"/>
        <end position="201"/>
    </location>
</feature>
<gene>
    <name evidence="7" type="primary">rrtA</name>
    <name evidence="7" type="ORF">WNY58_07380</name>
</gene>
<feature type="transmembrane region" description="Helical" evidence="5">
    <location>
        <begin position="151"/>
        <end position="170"/>
    </location>
</feature>
<sequence>MNTLSTQTPPFRGGHVGKAAKAFPYLSLLTSLTMLVFGLLPNNEQQLAALSFNYSAIVDQHEYWRLISGHLIHSSWDHLFWDLITFTVAASYLERQSRNLWVCATVVSTLILDLYLLSPLANIEYYAGISGVLYALITLAGLFWYSKEKSLLGLLPLSAIAIKTLFELTAQDAVFVTDGWHLYAPAHLIGASIGITLWLLCRRYRLM</sequence>